<dbReference type="UniPathway" id="UPA00378"/>
<evidence type="ECO:0000313" key="15">
    <source>
        <dbReference type="EMBL" id="EEQ30100.1"/>
    </source>
</evidence>
<comment type="catalytic activity">
    <reaction evidence="10 12">
        <text>a beta-D-Man-(1-&gt;4)-beta-D-GlcNAc-(1-&gt;4)-alpha-D-GlcNAc-diphospho-di-trans,poly-cis-dolichol + GDP-alpha-D-mannose = an alpha-D-Man-(1-&gt;3)-beta-D-Man-(1-&gt;4)-beta-D-GlcNAc-(1-&gt;4)-alpha-D-GlcNAc-diphospho-di-trans,poly-cis-dolichol + GDP + H(+)</text>
        <dbReference type="Rhea" id="RHEA:29515"/>
        <dbReference type="Rhea" id="RHEA-COMP:19511"/>
        <dbReference type="Rhea" id="RHEA-COMP:19513"/>
        <dbReference type="ChEBI" id="CHEBI:15378"/>
        <dbReference type="ChEBI" id="CHEBI:57527"/>
        <dbReference type="ChEBI" id="CHEBI:58189"/>
        <dbReference type="ChEBI" id="CHEBI:58472"/>
        <dbReference type="ChEBI" id="CHEBI:132510"/>
        <dbReference type="EC" id="2.4.1.132"/>
    </reaction>
    <physiologicalReaction direction="left-to-right" evidence="10 12">
        <dbReference type="Rhea" id="RHEA:29516"/>
    </physiologicalReaction>
</comment>
<comment type="pathway">
    <text evidence="3 12">Protein modification; protein glycosylation.</text>
</comment>
<dbReference type="InterPro" id="IPR028098">
    <property type="entry name" value="Glyco_trans_4-like_N"/>
</dbReference>
<feature type="transmembrane region" description="Helical" evidence="12">
    <location>
        <begin position="435"/>
        <end position="459"/>
    </location>
</feature>
<dbReference type="GO" id="GO:0102704">
    <property type="term" value="F:GDP-Man:Man(2)GlcNAc(2)-PP-Dol alpha-1,6-mannosyltransferase activity"/>
    <property type="evidence" value="ECO:0007669"/>
    <property type="project" value="UniProtKB-UniRule"/>
</dbReference>
<evidence type="ECO:0000256" key="6">
    <source>
        <dbReference type="ARBA" id="ARBA00022692"/>
    </source>
</evidence>
<protein>
    <recommendedName>
        <fullName evidence="12">Alpha-1,3/1,6-mannosyltransferase ALG2</fullName>
        <ecNumber evidence="12">2.4.1.132</ecNumber>
        <ecNumber evidence="12">2.4.1.257</ecNumber>
    </recommendedName>
    <alternativeName>
        <fullName evidence="12">GDP-Man:Man(1)GlcNAc(2)-PP-Dol alpha-1,3-mannosyltransferase</fullName>
    </alternativeName>
</protein>
<gene>
    <name evidence="15" type="ORF">MCYG_02919</name>
</gene>
<dbReference type="OrthoDB" id="448893at2759"/>
<dbReference type="AlphaFoldDB" id="C5FK78"/>
<dbReference type="Pfam" id="PF00534">
    <property type="entry name" value="Glycos_transf_1"/>
    <property type="match status" value="1"/>
</dbReference>
<evidence type="ECO:0000256" key="4">
    <source>
        <dbReference type="ARBA" id="ARBA00022676"/>
    </source>
</evidence>
<feature type="domain" description="Glycosyltransferase subfamily 4-like N-terminal" evidence="14">
    <location>
        <begin position="32"/>
        <end position="232"/>
    </location>
</feature>
<dbReference type="SUPFAM" id="SSF53756">
    <property type="entry name" value="UDP-Glycosyltransferase/glycogen phosphorylase"/>
    <property type="match status" value="1"/>
</dbReference>
<accession>C5FK78</accession>
<dbReference type="GeneID" id="9224859"/>
<sequence>MSPSSQAASAPSRRNNGRKRYNIIFVHPDLGIGGAERLILDAALALQSLGHKITIYTSHRDKSHCFEEARDGTLDVRVHGDKLFPAHIKGRFHVLMAILRQLSLVYYLSESTSTDEQVDDIFIVDQVPACVPVLRALRYITSRKSQKKRQRTLFYCHFPDQLLARRGEGGAVLRTLKALYRFPFDWFEGWAMNAADRTVVNSRFTKGVVGKVFGSSIGKDVQVVYPCVDTQRNEMSDVEKIDNGGLWDGLKILLSINRFERKKNIELAIQAYRGIAEADRKGTRLVIAATSQTIVSALSVPESINVLFLLSVPSAFKETLLSSSSLLLYTPSYEHFGIVPVEAMYAGLPVLADNTGGPLETIVEGKTGWLRSSEEVSGWTDVISHVLQRMSQAERLEMANYAKQRVEKEFSLHAMGERLQDQIDKMLQVKDRTFLPFEVILGLGLVLGVVSTVLIWLAMSTGLNLQRSPL</sequence>
<dbReference type="Proteomes" id="UP000002035">
    <property type="component" value="Unassembled WGS sequence"/>
</dbReference>
<comment type="function">
    <text evidence="1 12">Mannosylates Man(2)GlcNAc(2)-dolichol diphosphate and Man(1)GlcNAc(2)-dolichol diphosphate to form Man(3)GlcNAc(2)-dolichol diphosphate.</text>
</comment>
<name>C5FK78_ARTOC</name>
<keyword evidence="16" id="KW-1185">Reference proteome</keyword>
<evidence type="ECO:0000256" key="12">
    <source>
        <dbReference type="RuleBase" id="RU367136"/>
    </source>
</evidence>
<keyword evidence="6 12" id="KW-0812">Transmembrane</keyword>
<dbReference type="STRING" id="554155.C5FK78"/>
<dbReference type="RefSeq" id="XP_002847413.1">
    <property type="nucleotide sequence ID" value="XM_002847367.1"/>
</dbReference>
<dbReference type="Pfam" id="PF13439">
    <property type="entry name" value="Glyco_transf_4"/>
    <property type="match status" value="1"/>
</dbReference>
<keyword evidence="5 12" id="KW-0808">Transferase</keyword>
<dbReference type="GO" id="GO:0005789">
    <property type="term" value="C:endoplasmic reticulum membrane"/>
    <property type="evidence" value="ECO:0007669"/>
    <property type="project" value="UniProtKB-SubCell"/>
</dbReference>
<dbReference type="InterPro" id="IPR027054">
    <property type="entry name" value="ALG2"/>
</dbReference>
<dbReference type="InterPro" id="IPR001296">
    <property type="entry name" value="Glyco_trans_1"/>
</dbReference>
<proteinExistence type="inferred from homology"/>
<comment type="similarity">
    <text evidence="12">Belongs to the glycosyltransferase group 1 family.</text>
</comment>
<dbReference type="eggNOG" id="KOG0853">
    <property type="taxonomic scope" value="Eukaryota"/>
</dbReference>
<dbReference type="PANTHER" id="PTHR45918:SF1">
    <property type="entry name" value="ALPHA-1,3_1,6-MANNOSYLTRANSFERASE ALG2"/>
    <property type="match status" value="1"/>
</dbReference>
<evidence type="ECO:0000256" key="3">
    <source>
        <dbReference type="ARBA" id="ARBA00004922"/>
    </source>
</evidence>
<organism evidence="15 16">
    <name type="scientific">Arthroderma otae (strain ATCC MYA-4605 / CBS 113480)</name>
    <name type="common">Microsporum canis</name>
    <dbReference type="NCBI Taxonomy" id="554155"/>
    <lineage>
        <taxon>Eukaryota</taxon>
        <taxon>Fungi</taxon>
        <taxon>Dikarya</taxon>
        <taxon>Ascomycota</taxon>
        <taxon>Pezizomycotina</taxon>
        <taxon>Eurotiomycetes</taxon>
        <taxon>Eurotiomycetidae</taxon>
        <taxon>Onygenales</taxon>
        <taxon>Arthrodermataceae</taxon>
        <taxon>Microsporum</taxon>
    </lineage>
</organism>
<evidence type="ECO:0000256" key="10">
    <source>
        <dbReference type="ARBA" id="ARBA00045103"/>
    </source>
</evidence>
<dbReference type="GO" id="GO:0004378">
    <property type="term" value="F:GDP-Man:Man(1)GlcNAc(2)-PP-Dol alpha-1,3-mannosyltransferase activity"/>
    <property type="evidence" value="ECO:0007669"/>
    <property type="project" value="UniProtKB-UniRule"/>
</dbReference>
<dbReference type="EMBL" id="DS995703">
    <property type="protein sequence ID" value="EEQ30100.1"/>
    <property type="molecule type" value="Genomic_DNA"/>
</dbReference>
<evidence type="ECO:0000256" key="7">
    <source>
        <dbReference type="ARBA" id="ARBA00022824"/>
    </source>
</evidence>
<dbReference type="PANTHER" id="PTHR45918">
    <property type="entry name" value="ALPHA-1,3/1,6-MANNOSYLTRANSFERASE ALG2"/>
    <property type="match status" value="1"/>
</dbReference>
<evidence type="ECO:0000256" key="11">
    <source>
        <dbReference type="ARBA" id="ARBA00045104"/>
    </source>
</evidence>
<comment type="catalytic activity">
    <reaction evidence="11 12">
        <text>an alpha-D-Man-(1-&gt;3)-beta-D-Man-(1-&gt;4)-beta-D-GlcNAc-(1-&gt;4)-alpha-D-GlcNAc-diphospho-di-trans,poly-cis-dolichol + GDP-alpha-D-mannose = an alpha-D-Man-(1-&gt;3)-[alpha-D-Man-(1-&gt;6)]-beta-D-Man-(1-&gt;4)-beta-D-GlcNAc-(1-&gt;4)-alpha-D-GlcNAc-diphospho-di-trans,poly-cis-dolichol + GDP + H(+)</text>
        <dbReference type="Rhea" id="RHEA:29519"/>
        <dbReference type="Rhea" id="RHEA-COMP:19513"/>
        <dbReference type="Rhea" id="RHEA-COMP:19515"/>
        <dbReference type="ChEBI" id="CHEBI:15378"/>
        <dbReference type="ChEBI" id="CHEBI:57527"/>
        <dbReference type="ChEBI" id="CHEBI:58189"/>
        <dbReference type="ChEBI" id="CHEBI:132510"/>
        <dbReference type="ChEBI" id="CHEBI:132511"/>
        <dbReference type="EC" id="2.4.1.257"/>
    </reaction>
    <physiologicalReaction direction="left-to-right" evidence="11 12">
        <dbReference type="Rhea" id="RHEA:29520"/>
    </physiologicalReaction>
</comment>
<evidence type="ECO:0000256" key="9">
    <source>
        <dbReference type="ARBA" id="ARBA00023136"/>
    </source>
</evidence>
<evidence type="ECO:0000259" key="14">
    <source>
        <dbReference type="Pfam" id="PF13439"/>
    </source>
</evidence>
<keyword evidence="4 12" id="KW-0328">Glycosyltransferase</keyword>
<dbReference type="OMA" id="AMYMKCP"/>
<evidence type="ECO:0000259" key="13">
    <source>
        <dbReference type="Pfam" id="PF00534"/>
    </source>
</evidence>
<evidence type="ECO:0000256" key="1">
    <source>
        <dbReference type="ARBA" id="ARBA00003142"/>
    </source>
</evidence>
<evidence type="ECO:0000256" key="5">
    <source>
        <dbReference type="ARBA" id="ARBA00022679"/>
    </source>
</evidence>
<keyword evidence="7 12" id="KW-0256">Endoplasmic reticulum</keyword>
<keyword evidence="8 12" id="KW-1133">Transmembrane helix</keyword>
<evidence type="ECO:0000256" key="8">
    <source>
        <dbReference type="ARBA" id="ARBA00022989"/>
    </source>
</evidence>
<dbReference type="HOGENOM" id="CLU_030619_0_0_1"/>
<dbReference type="Gene3D" id="3.40.50.2000">
    <property type="entry name" value="Glycogen Phosphorylase B"/>
    <property type="match status" value="2"/>
</dbReference>
<keyword evidence="9 12" id="KW-0472">Membrane</keyword>
<dbReference type="EC" id="2.4.1.257" evidence="12"/>
<comment type="subcellular location">
    <subcellularLocation>
        <location evidence="2 12">Endoplasmic reticulum membrane</location>
    </subcellularLocation>
</comment>
<evidence type="ECO:0000313" key="16">
    <source>
        <dbReference type="Proteomes" id="UP000002035"/>
    </source>
</evidence>
<dbReference type="EC" id="2.4.1.132" evidence="12"/>
<evidence type="ECO:0000256" key="2">
    <source>
        <dbReference type="ARBA" id="ARBA00004586"/>
    </source>
</evidence>
<feature type="domain" description="Glycosyl transferase family 1" evidence="13">
    <location>
        <begin position="248"/>
        <end position="404"/>
    </location>
</feature>
<reference evidence="16" key="1">
    <citation type="journal article" date="2012" name="MBio">
        <title>Comparative genome analysis of Trichophyton rubrum and related dermatophytes reveals candidate genes involved in infection.</title>
        <authorList>
            <person name="Martinez D.A."/>
            <person name="Oliver B.G."/>
            <person name="Graeser Y."/>
            <person name="Goldberg J.M."/>
            <person name="Li W."/>
            <person name="Martinez-Rossi N.M."/>
            <person name="Monod M."/>
            <person name="Shelest E."/>
            <person name="Barton R.C."/>
            <person name="Birch E."/>
            <person name="Brakhage A.A."/>
            <person name="Chen Z."/>
            <person name="Gurr S.J."/>
            <person name="Heiman D."/>
            <person name="Heitman J."/>
            <person name="Kosti I."/>
            <person name="Rossi A."/>
            <person name="Saif S."/>
            <person name="Samalova M."/>
            <person name="Saunders C.W."/>
            <person name="Shea T."/>
            <person name="Summerbell R.C."/>
            <person name="Xu J."/>
            <person name="Young S."/>
            <person name="Zeng Q."/>
            <person name="Birren B.W."/>
            <person name="Cuomo C.A."/>
            <person name="White T.C."/>
        </authorList>
    </citation>
    <scope>NUCLEOTIDE SEQUENCE [LARGE SCALE GENOMIC DNA]</scope>
    <source>
        <strain evidence="16">ATCC MYA-4605 / CBS 113480</strain>
    </source>
</reference>
<dbReference type="VEuPathDB" id="FungiDB:MCYG_02919"/>